<comment type="caution">
    <text evidence="6">The sequence shown here is derived from an EMBL/GenBank/DDBJ whole genome shotgun (WGS) entry which is preliminary data.</text>
</comment>
<feature type="transmembrane region" description="Helical" evidence="5">
    <location>
        <begin position="151"/>
        <end position="167"/>
    </location>
</feature>
<dbReference type="Gene3D" id="1.20.1250.20">
    <property type="entry name" value="MFS general substrate transporter like domains"/>
    <property type="match status" value="2"/>
</dbReference>
<proteinExistence type="predicted"/>
<keyword evidence="4 5" id="KW-0472">Membrane</keyword>
<feature type="transmembrane region" description="Helical" evidence="5">
    <location>
        <begin position="109"/>
        <end position="131"/>
    </location>
</feature>
<evidence type="ECO:0000313" key="7">
    <source>
        <dbReference type="Proteomes" id="UP001642464"/>
    </source>
</evidence>
<feature type="transmembrane region" description="Helical" evidence="5">
    <location>
        <begin position="362"/>
        <end position="381"/>
    </location>
</feature>
<dbReference type="InterPro" id="IPR011701">
    <property type="entry name" value="MFS"/>
</dbReference>
<organism evidence="6 7">
    <name type="scientific">Durusdinium trenchii</name>
    <dbReference type="NCBI Taxonomy" id="1381693"/>
    <lineage>
        <taxon>Eukaryota</taxon>
        <taxon>Sar</taxon>
        <taxon>Alveolata</taxon>
        <taxon>Dinophyceae</taxon>
        <taxon>Suessiales</taxon>
        <taxon>Symbiodiniaceae</taxon>
        <taxon>Durusdinium</taxon>
    </lineage>
</organism>
<protein>
    <submittedName>
        <fullName evidence="6">Solute carrier family 22 member 6-B (Organic cation transporter 1-B) (Renal organic anion transporter 1-B) (ROAT1-B)</fullName>
    </submittedName>
</protein>
<dbReference type="Proteomes" id="UP001642464">
    <property type="component" value="Unassembled WGS sequence"/>
</dbReference>
<dbReference type="EMBL" id="CAXAMM010003335">
    <property type="protein sequence ID" value="CAK8999475.1"/>
    <property type="molecule type" value="Genomic_DNA"/>
</dbReference>
<gene>
    <name evidence="6" type="ORF">SCF082_LOCUS6062</name>
</gene>
<keyword evidence="7" id="KW-1185">Reference proteome</keyword>
<feature type="transmembrane region" description="Helical" evidence="5">
    <location>
        <begin position="388"/>
        <end position="404"/>
    </location>
</feature>
<dbReference type="InterPro" id="IPR036259">
    <property type="entry name" value="MFS_trans_sf"/>
</dbReference>
<accession>A0ABP0IA58</accession>
<evidence type="ECO:0000256" key="4">
    <source>
        <dbReference type="ARBA" id="ARBA00023136"/>
    </source>
</evidence>
<feature type="transmembrane region" description="Helical" evidence="5">
    <location>
        <begin position="205"/>
        <end position="229"/>
    </location>
</feature>
<evidence type="ECO:0000313" key="6">
    <source>
        <dbReference type="EMBL" id="CAK8999475.1"/>
    </source>
</evidence>
<feature type="transmembrane region" description="Helical" evidence="5">
    <location>
        <begin position="410"/>
        <end position="433"/>
    </location>
</feature>
<dbReference type="SUPFAM" id="SSF103473">
    <property type="entry name" value="MFS general substrate transporter"/>
    <property type="match status" value="1"/>
</dbReference>
<evidence type="ECO:0000256" key="2">
    <source>
        <dbReference type="ARBA" id="ARBA00022692"/>
    </source>
</evidence>
<name>A0ABP0IA58_9DINO</name>
<feature type="transmembrane region" description="Helical" evidence="5">
    <location>
        <begin position="328"/>
        <end position="350"/>
    </location>
</feature>
<evidence type="ECO:0000256" key="5">
    <source>
        <dbReference type="SAM" id="Phobius"/>
    </source>
</evidence>
<feature type="transmembrane region" description="Helical" evidence="5">
    <location>
        <begin position="468"/>
        <end position="487"/>
    </location>
</feature>
<evidence type="ECO:0000256" key="3">
    <source>
        <dbReference type="ARBA" id="ARBA00022989"/>
    </source>
</evidence>
<keyword evidence="3 5" id="KW-1133">Transmembrane helix</keyword>
<feature type="transmembrane region" description="Helical" evidence="5">
    <location>
        <begin position="241"/>
        <end position="266"/>
    </location>
</feature>
<feature type="transmembrane region" description="Helical" evidence="5">
    <location>
        <begin position="179"/>
        <end position="199"/>
    </location>
</feature>
<evidence type="ECO:0000256" key="1">
    <source>
        <dbReference type="ARBA" id="ARBA00004141"/>
    </source>
</evidence>
<comment type="subcellular location">
    <subcellularLocation>
        <location evidence="1">Membrane</location>
        <topology evidence="1">Multi-pass membrane protein</topology>
    </subcellularLocation>
</comment>
<keyword evidence="2 5" id="KW-0812">Transmembrane</keyword>
<reference evidence="6 7" key="1">
    <citation type="submission" date="2024-02" db="EMBL/GenBank/DDBJ databases">
        <authorList>
            <person name="Chen Y."/>
            <person name="Shah S."/>
            <person name="Dougan E. K."/>
            <person name="Thang M."/>
            <person name="Chan C."/>
        </authorList>
    </citation>
    <scope>NUCLEOTIDE SEQUENCE [LARGE SCALE GENOMIC DNA]</scope>
</reference>
<dbReference type="PANTHER" id="PTHR24064">
    <property type="entry name" value="SOLUTE CARRIER FAMILY 22 MEMBER"/>
    <property type="match status" value="1"/>
</dbReference>
<sequence length="502" mass="53567">MASHPTNWQKSFWPKMLAFRLGPARATSIARASRHSSPQVRSRLRLLGSAPWHCSEDLATGSFVGLSLWSRKAKSRNRLSGKTRKTRLISRPAVEAADGEELTLDQLRVLLGVAVLLCGASGCFHTLPVFIDMKLAADPALPGLTAETLPWSATAIFAGWLVGSISLKQALETFSKAQFLAASSVLLCLSTLATVTLPHLTGGNIVVFSAVRFVTGLLFATGPVGNLYVQDCLPSSRRNQAMAFINTAYSIMAVLMATTCGMFQSWDWRVDAMLWCGLPPLLAFFIAFNKPFTLLSSIPSTLRSKGESSESSKSSESEFSMSPSIFKAALQLGVCFLACGVGSYGLSYSAGKLSENLYTNSVLLNSADILGYITVLGADFLGRKTFQTGSYVLAAFSLLLCGILEPGSWSIVACAMGGRICLNVAFTTIYVALAEVFPERSQKNVLPICQIAARLGGILAPLSGTLPAAVSCPAFGSACLAAALATVTMPDRLQEKQEAERQ</sequence>
<dbReference type="Pfam" id="PF07690">
    <property type="entry name" value="MFS_1"/>
    <property type="match status" value="1"/>
</dbReference>